<dbReference type="AlphaFoldDB" id="A0A7S4U9A9"/>
<feature type="transmembrane region" description="Helical" evidence="5">
    <location>
        <begin position="176"/>
        <end position="209"/>
    </location>
</feature>
<dbReference type="SMART" id="SM01160">
    <property type="entry name" value="DUF1751"/>
    <property type="match status" value="1"/>
</dbReference>
<sequence>MDHSPIVPATSAEVYSALLSAPSVSKFFAGLTLLLYVLAQLVPSLESILAIKATNTYGAHSYIWNVFTAGFFNTNIVLAILLALTFLIMGRWLVPSWGSAEFVKYIFFSNLCVGLSVFISQIVYYMASFNYKFLEMPISGGIGIIAALIVTIKQKLPEEPIILFGQPFMNFCAKDIPGVLICFSAILSILELAPVFLQCCCGTYFGWLYLRFLQRTIDGMRGDMSDHMAFIMFFPVALRPLMQVVSSSAFKMVCGKSVQSMLDDIPARSSELRQALPPGVLRGAWDGAMAAGAPPVNVPAPPLPGSNVADAERRRARALKTLEDRMRSIMLDAEGTEEGSDSVSLPVQGGKVKSHFC</sequence>
<name>A0A7S4U9A9_GUITH</name>
<feature type="transmembrane region" description="Helical" evidence="5">
    <location>
        <begin position="105"/>
        <end position="126"/>
    </location>
</feature>
<protein>
    <submittedName>
        <fullName evidence="6">Uncharacterized protein</fullName>
    </submittedName>
</protein>
<dbReference type="InterPro" id="IPR035952">
    <property type="entry name" value="Rhomboid-like_sf"/>
</dbReference>
<dbReference type="PANTHER" id="PTHR13377">
    <property type="entry name" value="PLACENTAL PROTEIN 6"/>
    <property type="match status" value="1"/>
</dbReference>
<dbReference type="SUPFAM" id="SSF144091">
    <property type="entry name" value="Rhomboid-like"/>
    <property type="match status" value="1"/>
</dbReference>
<dbReference type="GO" id="GO:0005794">
    <property type="term" value="C:Golgi apparatus"/>
    <property type="evidence" value="ECO:0007669"/>
    <property type="project" value="TreeGrafter"/>
</dbReference>
<keyword evidence="3 5" id="KW-1133">Transmembrane helix</keyword>
<evidence type="ECO:0000256" key="5">
    <source>
        <dbReference type="SAM" id="Phobius"/>
    </source>
</evidence>
<accession>A0A7S4U9A9</accession>
<organism evidence="6">
    <name type="scientific">Guillardia theta</name>
    <name type="common">Cryptophyte</name>
    <name type="synonym">Cryptomonas phi</name>
    <dbReference type="NCBI Taxonomy" id="55529"/>
    <lineage>
        <taxon>Eukaryota</taxon>
        <taxon>Cryptophyceae</taxon>
        <taxon>Pyrenomonadales</taxon>
        <taxon>Geminigeraceae</taxon>
        <taxon>Guillardia</taxon>
    </lineage>
</organism>
<proteinExistence type="predicted"/>
<evidence type="ECO:0000256" key="1">
    <source>
        <dbReference type="ARBA" id="ARBA00004141"/>
    </source>
</evidence>
<dbReference type="GO" id="GO:0006890">
    <property type="term" value="P:retrograde vesicle-mediated transport, Golgi to endoplasmic reticulum"/>
    <property type="evidence" value="ECO:0007669"/>
    <property type="project" value="InterPro"/>
</dbReference>
<evidence type="ECO:0000256" key="3">
    <source>
        <dbReference type="ARBA" id="ARBA00022989"/>
    </source>
</evidence>
<gene>
    <name evidence="6" type="ORF">GTHE00462_LOCUS39962</name>
</gene>
<dbReference type="EMBL" id="HBKN01051244">
    <property type="protein sequence ID" value="CAE2341966.1"/>
    <property type="molecule type" value="Transcribed_RNA"/>
</dbReference>
<feature type="transmembrane region" description="Helical" evidence="5">
    <location>
        <begin position="230"/>
        <end position="250"/>
    </location>
</feature>
<keyword evidence="4 5" id="KW-0472">Membrane</keyword>
<keyword evidence="2 5" id="KW-0812">Transmembrane</keyword>
<feature type="transmembrane region" description="Helical" evidence="5">
    <location>
        <begin position="63"/>
        <end position="93"/>
    </location>
</feature>
<evidence type="ECO:0000256" key="2">
    <source>
        <dbReference type="ARBA" id="ARBA00022692"/>
    </source>
</evidence>
<evidence type="ECO:0000313" key="6">
    <source>
        <dbReference type="EMBL" id="CAE2341966.1"/>
    </source>
</evidence>
<dbReference type="FunFam" id="1.20.1540.10:FF:000004">
    <property type="entry name" value="Transmembrane protein 115"/>
    <property type="match status" value="1"/>
</dbReference>
<dbReference type="Pfam" id="PF08551">
    <property type="entry name" value="DUF1751"/>
    <property type="match status" value="1"/>
</dbReference>
<evidence type="ECO:0000256" key="4">
    <source>
        <dbReference type="ARBA" id="ARBA00023136"/>
    </source>
</evidence>
<comment type="subcellular location">
    <subcellularLocation>
        <location evidence="1">Membrane</location>
        <topology evidence="1">Multi-pass membrane protein</topology>
    </subcellularLocation>
</comment>
<reference evidence="6" key="1">
    <citation type="submission" date="2021-01" db="EMBL/GenBank/DDBJ databases">
        <authorList>
            <person name="Corre E."/>
            <person name="Pelletier E."/>
            <person name="Niang G."/>
            <person name="Scheremetjew M."/>
            <person name="Finn R."/>
            <person name="Kale V."/>
            <person name="Holt S."/>
            <person name="Cochrane G."/>
            <person name="Meng A."/>
            <person name="Brown T."/>
            <person name="Cohen L."/>
        </authorList>
    </citation>
    <scope>NUCLEOTIDE SEQUENCE</scope>
    <source>
        <strain evidence="6">CCMP 2712</strain>
    </source>
</reference>
<feature type="transmembrane region" description="Helical" evidence="5">
    <location>
        <begin position="27"/>
        <end position="51"/>
    </location>
</feature>
<dbReference type="InterPro" id="IPR013861">
    <property type="entry name" value="TMEM115/Pdh1/Rbl19"/>
</dbReference>
<dbReference type="PANTHER" id="PTHR13377:SF3">
    <property type="entry name" value="TRANSMEMBRANE PROTEIN 115"/>
    <property type="match status" value="1"/>
</dbReference>
<dbReference type="GO" id="GO:0016020">
    <property type="term" value="C:membrane"/>
    <property type="evidence" value="ECO:0007669"/>
    <property type="project" value="UniProtKB-SubCell"/>
</dbReference>